<dbReference type="SUPFAM" id="SSF56935">
    <property type="entry name" value="Porins"/>
    <property type="match status" value="1"/>
</dbReference>
<proteinExistence type="inferred from homology"/>
<dbReference type="EMBL" id="JADWOX010000024">
    <property type="protein sequence ID" value="MBI1686629.1"/>
    <property type="molecule type" value="Genomic_DNA"/>
</dbReference>
<evidence type="ECO:0000256" key="2">
    <source>
        <dbReference type="ARBA" id="ARBA00022448"/>
    </source>
</evidence>
<dbReference type="PANTHER" id="PTHR32552:SF81">
    <property type="entry name" value="TONB-DEPENDENT OUTER MEMBRANE RECEPTOR"/>
    <property type="match status" value="1"/>
</dbReference>
<evidence type="ECO:0000259" key="14">
    <source>
        <dbReference type="Pfam" id="PF07715"/>
    </source>
</evidence>
<gene>
    <name evidence="15" type="ORF">I4Q42_23420</name>
</gene>
<keyword evidence="10 11" id="KW-0998">Cell outer membrane</keyword>
<comment type="caution">
    <text evidence="15">The sequence shown here is derived from an EMBL/GenBank/DDBJ whole genome shotgun (WGS) entry which is preliminary data.</text>
</comment>
<evidence type="ECO:0000313" key="15">
    <source>
        <dbReference type="EMBL" id="MBI1686629.1"/>
    </source>
</evidence>
<keyword evidence="5 11" id="KW-0812">Transmembrane</keyword>
<evidence type="ECO:0000256" key="7">
    <source>
        <dbReference type="ARBA" id="ARBA00023065"/>
    </source>
</evidence>
<comment type="similarity">
    <text evidence="11 12">Belongs to the TonB-dependent receptor family.</text>
</comment>
<dbReference type="PROSITE" id="PS52016">
    <property type="entry name" value="TONB_DEPENDENT_REC_3"/>
    <property type="match status" value="1"/>
</dbReference>
<dbReference type="InterPro" id="IPR039426">
    <property type="entry name" value="TonB-dep_rcpt-like"/>
</dbReference>
<evidence type="ECO:0000256" key="3">
    <source>
        <dbReference type="ARBA" id="ARBA00022452"/>
    </source>
</evidence>
<keyword evidence="2 11" id="KW-0813">Transport</keyword>
<accession>A0ABS0T437</accession>
<evidence type="ECO:0000256" key="4">
    <source>
        <dbReference type="ARBA" id="ARBA00022496"/>
    </source>
</evidence>
<dbReference type="Proteomes" id="UP000639859">
    <property type="component" value="Unassembled WGS sequence"/>
</dbReference>
<evidence type="ECO:0000313" key="16">
    <source>
        <dbReference type="Proteomes" id="UP000639859"/>
    </source>
</evidence>
<keyword evidence="16" id="KW-1185">Reference proteome</keyword>
<evidence type="ECO:0000259" key="13">
    <source>
        <dbReference type="Pfam" id="PF00593"/>
    </source>
</evidence>
<keyword evidence="4" id="KW-0410">Iron transport</keyword>
<dbReference type="Gene3D" id="2.170.130.10">
    <property type="entry name" value="TonB-dependent receptor, plug domain"/>
    <property type="match status" value="1"/>
</dbReference>
<dbReference type="InterPro" id="IPR012910">
    <property type="entry name" value="Plug_dom"/>
</dbReference>
<organism evidence="15 16">
    <name type="scientific">Caulobacter hibisci</name>
    <dbReference type="NCBI Taxonomy" id="2035993"/>
    <lineage>
        <taxon>Bacteria</taxon>
        <taxon>Pseudomonadati</taxon>
        <taxon>Pseudomonadota</taxon>
        <taxon>Alphaproteobacteria</taxon>
        <taxon>Caulobacterales</taxon>
        <taxon>Caulobacteraceae</taxon>
        <taxon>Caulobacter</taxon>
    </lineage>
</organism>
<keyword evidence="3 11" id="KW-1134">Transmembrane beta strand</keyword>
<feature type="domain" description="TonB-dependent receptor-like beta-barrel" evidence="13">
    <location>
        <begin position="346"/>
        <end position="791"/>
    </location>
</feature>
<evidence type="ECO:0000256" key="10">
    <source>
        <dbReference type="ARBA" id="ARBA00023237"/>
    </source>
</evidence>
<dbReference type="PANTHER" id="PTHR32552">
    <property type="entry name" value="FERRICHROME IRON RECEPTOR-RELATED"/>
    <property type="match status" value="1"/>
</dbReference>
<evidence type="ECO:0000256" key="5">
    <source>
        <dbReference type="ARBA" id="ARBA00022692"/>
    </source>
</evidence>
<dbReference type="InterPro" id="IPR036942">
    <property type="entry name" value="Beta-barrel_TonB_sf"/>
</dbReference>
<dbReference type="InterPro" id="IPR037066">
    <property type="entry name" value="Plug_dom_sf"/>
</dbReference>
<dbReference type="RefSeq" id="WP_198578516.1">
    <property type="nucleotide sequence ID" value="NZ_JADWOX010000024.1"/>
</dbReference>
<dbReference type="Pfam" id="PF00593">
    <property type="entry name" value="TonB_dep_Rec_b-barrel"/>
    <property type="match status" value="1"/>
</dbReference>
<evidence type="ECO:0000256" key="9">
    <source>
        <dbReference type="ARBA" id="ARBA00023136"/>
    </source>
</evidence>
<keyword evidence="9 11" id="KW-0472">Membrane</keyword>
<evidence type="ECO:0000256" key="12">
    <source>
        <dbReference type="RuleBase" id="RU003357"/>
    </source>
</evidence>
<sequence length="838" mass="90278">MTARNKSESLQDVPITINAVSAETIERRNISDISRVAQSTSGLTFDQGLTPSDTRPAIRGVQAVRGRPNVAILVDGVDTSSEAFATAGGGALASLRFVDAERIEVVKGPQSVLYGRSAFSGAINYISKRPNLDEFEAKISLEAGDFGLKEGKVSLTGPLVKDKLALSLNAGAWETDGQYLNSVSGARVGGGEAKGAALGLLIKPTENLTVFARVQHSHEEYDQMARAFITSVNPATGTANTADLGVSALDGTKAGYTVKGNLANAAVVRNQKVAYSLDPRTGKDFTGTVTDATRASFEINYESDWGTFTSLTGITRGETTQVQDFDSSDYSLTSNILSSYASVAPFYGSLYQYLGFLRAYGLNYSTVAPTGGLPAIGFSVMLDDDFDTKQQSQTLRWSKDFGKLRTSLEGLYFHEQASQINKDQFWMRAGSDPRLTILTALFMGGGATATGTFQAPTTTAKATADYPLKISRETDSLSWAGSVEYDVTDALTVRFDGRYIEERIAYHGSPYQPMYYRLFGVQLVCLAQLGCAAGPAGTAAARAAQLAKTTQIDKKTVQDHAFTPNFVANYKLSSRNSVYASYGEGFKPGGVDTTGTSGSVDSTFKPEKLQSFEIGSKNVLLDGDLVLNGAIFFNRYKNQQIGTTKVLGGTSVPSVENAGESESKGFDLSSDWRATNWLTLSGNYTYTDAEFTDYKVPTPGYFDRIESTAGNYTGKAVPLTPKHSLNLSALLTGDLPVGAGWTWTTELSGRYQSKRYMTQNNLTWLPSYFVSDLRAGVTDGSWSLDLAVTNLLDDDTPKNAIAATDFGFFDLVNNMPVRAYVVSLPEKRAASIRISKTF</sequence>
<comment type="subcellular location">
    <subcellularLocation>
        <location evidence="1 11">Cell outer membrane</location>
        <topology evidence="1 11">Multi-pass membrane protein</topology>
    </subcellularLocation>
</comment>
<evidence type="ECO:0000256" key="11">
    <source>
        <dbReference type="PROSITE-ProRule" id="PRU01360"/>
    </source>
</evidence>
<reference evidence="15 16" key="1">
    <citation type="submission" date="2020-11" db="EMBL/GenBank/DDBJ databases">
        <title>genome sequence of strain KACC 18849.</title>
        <authorList>
            <person name="Gao J."/>
            <person name="Zhang X."/>
        </authorList>
    </citation>
    <scope>NUCLEOTIDE SEQUENCE [LARGE SCALE GENOMIC DNA]</scope>
    <source>
        <strain evidence="15 16">KACC 18849</strain>
    </source>
</reference>
<keyword evidence="6" id="KW-0408">Iron</keyword>
<keyword evidence="8 12" id="KW-0798">TonB box</keyword>
<evidence type="ECO:0000256" key="8">
    <source>
        <dbReference type="ARBA" id="ARBA00023077"/>
    </source>
</evidence>
<evidence type="ECO:0000256" key="6">
    <source>
        <dbReference type="ARBA" id="ARBA00023004"/>
    </source>
</evidence>
<protein>
    <submittedName>
        <fullName evidence="15">TonB-dependent receptor</fullName>
    </submittedName>
</protein>
<dbReference type="Gene3D" id="2.40.170.20">
    <property type="entry name" value="TonB-dependent receptor, beta-barrel domain"/>
    <property type="match status" value="1"/>
</dbReference>
<dbReference type="Pfam" id="PF07715">
    <property type="entry name" value="Plug"/>
    <property type="match status" value="1"/>
</dbReference>
<evidence type="ECO:0000256" key="1">
    <source>
        <dbReference type="ARBA" id="ARBA00004571"/>
    </source>
</evidence>
<dbReference type="InterPro" id="IPR000531">
    <property type="entry name" value="Beta-barrel_TonB"/>
</dbReference>
<keyword evidence="7" id="KW-0406">Ion transport</keyword>
<keyword evidence="15" id="KW-0675">Receptor</keyword>
<feature type="domain" description="TonB-dependent receptor plug" evidence="14">
    <location>
        <begin position="10"/>
        <end position="122"/>
    </location>
</feature>
<name>A0ABS0T437_9CAUL</name>